<dbReference type="EMBL" id="BMJM01000008">
    <property type="protein sequence ID" value="GGE16098.1"/>
    <property type="molecule type" value="Genomic_DNA"/>
</dbReference>
<sequence>MKMNQPNASPVAAPLTAPITAFAEWRDYFALLKPRVMTLVVFTAACAMIAAPGSIHPVLGFTAILCIAVAAGAAGALNQWYEADIDALMKRTANRPLPAGRINPGEALNFAIALAVGSVAIIGVALNWAAAFWLAVSILFYVIVYTVWLKRRTPQNIVIGGAAGAFPVIVGWAAVTGDTALLPWLLFAIIFLWTPPHFWALALFMEADYSKAGVPMLPVTHGMANTRRQILAYSVLLVPVSIAPAVLGLTGWIYGGSAIALGLVFLAMALRVSRSQTQRAADMIAEKQLFKFSLVYLAALFGALVVDRLVFA</sequence>
<dbReference type="PROSITE" id="PS00943">
    <property type="entry name" value="UBIA"/>
    <property type="match status" value="1"/>
</dbReference>
<feature type="transmembrane region" description="Helical" evidence="14">
    <location>
        <begin position="107"/>
        <end position="126"/>
    </location>
</feature>
<comment type="pathway">
    <text evidence="2 14">Porphyrin-containing compound metabolism; heme O biosynthesis; heme O from protoheme: step 1/1.</text>
</comment>
<keyword evidence="5 14" id="KW-0808">Transferase</keyword>
<feature type="transmembrane region" description="Helical" evidence="14">
    <location>
        <begin position="156"/>
        <end position="175"/>
    </location>
</feature>
<dbReference type="GO" id="GO:0005886">
    <property type="term" value="C:plasma membrane"/>
    <property type="evidence" value="ECO:0007669"/>
    <property type="project" value="UniProtKB-SubCell"/>
</dbReference>
<comment type="similarity">
    <text evidence="14">Belongs to the UbiA prenyltransferase family. Protoheme IX farnesyltransferase subfamily.</text>
</comment>
<evidence type="ECO:0000256" key="1">
    <source>
        <dbReference type="ARBA" id="ARBA00004651"/>
    </source>
</evidence>
<comment type="catalytic activity">
    <reaction evidence="13 14">
        <text>heme b + (2E,6E)-farnesyl diphosphate + H2O = Fe(II)-heme o + diphosphate</text>
        <dbReference type="Rhea" id="RHEA:28070"/>
        <dbReference type="ChEBI" id="CHEBI:15377"/>
        <dbReference type="ChEBI" id="CHEBI:33019"/>
        <dbReference type="ChEBI" id="CHEBI:60344"/>
        <dbReference type="ChEBI" id="CHEBI:60530"/>
        <dbReference type="ChEBI" id="CHEBI:175763"/>
        <dbReference type="EC" id="2.5.1.141"/>
    </reaction>
</comment>
<protein>
    <recommendedName>
        <fullName evidence="11 14">Protoheme IX farnesyltransferase</fullName>
        <ecNumber evidence="3 14">2.5.1.141</ecNumber>
    </recommendedName>
    <alternativeName>
        <fullName evidence="12 14">Heme B farnesyltransferase</fullName>
    </alternativeName>
    <alternativeName>
        <fullName evidence="10 14">Heme O synthase</fullName>
    </alternativeName>
</protein>
<dbReference type="NCBIfam" id="TIGR01473">
    <property type="entry name" value="cyoE_ctaB"/>
    <property type="match status" value="1"/>
</dbReference>
<feature type="transmembrane region" description="Helical" evidence="14">
    <location>
        <begin position="36"/>
        <end position="55"/>
    </location>
</feature>
<dbReference type="InterPro" id="IPR006369">
    <property type="entry name" value="Protohaem_IX_farnesylTrfase"/>
</dbReference>
<evidence type="ECO:0000256" key="5">
    <source>
        <dbReference type="ARBA" id="ARBA00022679"/>
    </source>
</evidence>
<comment type="miscellaneous">
    <text evidence="14">Carbon 2 of the heme B porphyrin ring is defined according to the Fischer nomenclature.</text>
</comment>
<dbReference type="HAMAP" id="MF_00154">
    <property type="entry name" value="CyoE_CtaB"/>
    <property type="match status" value="1"/>
</dbReference>
<keyword evidence="6 14" id="KW-0812">Transmembrane</keyword>
<dbReference type="NCBIfam" id="NF003349">
    <property type="entry name" value="PRK04375.1-2"/>
    <property type="match status" value="1"/>
</dbReference>
<reference evidence="15" key="2">
    <citation type="submission" date="2020-09" db="EMBL/GenBank/DDBJ databases">
        <authorList>
            <person name="Sun Q."/>
            <person name="Zhou Y."/>
        </authorList>
    </citation>
    <scope>NUCLEOTIDE SEQUENCE</scope>
    <source>
        <strain evidence="15">CGMCC 1.15519</strain>
    </source>
</reference>
<gene>
    <name evidence="14 15" type="primary">ctaB</name>
    <name evidence="15" type="ORF">GCM10011529_23150</name>
</gene>
<dbReference type="InterPro" id="IPR044878">
    <property type="entry name" value="UbiA_sf"/>
</dbReference>
<keyword evidence="8 14" id="KW-0350">Heme biosynthesis</keyword>
<dbReference type="InterPro" id="IPR030470">
    <property type="entry name" value="UbiA_prenylTrfase_CS"/>
</dbReference>
<evidence type="ECO:0000256" key="10">
    <source>
        <dbReference type="ARBA" id="ARBA00030253"/>
    </source>
</evidence>
<evidence type="ECO:0000256" key="2">
    <source>
        <dbReference type="ARBA" id="ARBA00004919"/>
    </source>
</evidence>
<evidence type="ECO:0000313" key="15">
    <source>
        <dbReference type="EMBL" id="GGE16098.1"/>
    </source>
</evidence>
<keyword evidence="16" id="KW-1185">Reference proteome</keyword>
<keyword evidence="7 14" id="KW-1133">Transmembrane helix</keyword>
<comment type="function">
    <text evidence="14">Converts heme B (protoheme IX) to heme O by substitution of the vinyl group on carbon 2 of heme B porphyrin ring with a hydroxyethyl farnesyl side group.</text>
</comment>
<feature type="transmembrane region" description="Helical" evidence="14">
    <location>
        <begin position="293"/>
        <end position="311"/>
    </location>
</feature>
<dbReference type="CDD" id="cd13957">
    <property type="entry name" value="PT_UbiA_Cox10"/>
    <property type="match status" value="1"/>
</dbReference>
<dbReference type="Gene3D" id="1.10.357.140">
    <property type="entry name" value="UbiA prenyltransferase"/>
    <property type="match status" value="1"/>
</dbReference>
<dbReference type="PANTHER" id="PTHR43448">
    <property type="entry name" value="PROTOHEME IX FARNESYLTRANSFERASE, MITOCHONDRIAL"/>
    <property type="match status" value="1"/>
</dbReference>
<evidence type="ECO:0000256" key="12">
    <source>
        <dbReference type="ARBA" id="ARBA00042475"/>
    </source>
</evidence>
<keyword evidence="4 14" id="KW-1003">Cell membrane</keyword>
<name>A0A916ZVK9_9SPHN</name>
<evidence type="ECO:0000256" key="13">
    <source>
        <dbReference type="ARBA" id="ARBA00047690"/>
    </source>
</evidence>
<dbReference type="GO" id="GO:0048034">
    <property type="term" value="P:heme O biosynthetic process"/>
    <property type="evidence" value="ECO:0007669"/>
    <property type="project" value="UniProtKB-UniRule"/>
</dbReference>
<reference evidence="15" key="1">
    <citation type="journal article" date="2014" name="Int. J. Syst. Evol. Microbiol.">
        <title>Complete genome sequence of Corynebacterium casei LMG S-19264T (=DSM 44701T), isolated from a smear-ripened cheese.</title>
        <authorList>
            <consortium name="US DOE Joint Genome Institute (JGI-PGF)"/>
            <person name="Walter F."/>
            <person name="Albersmeier A."/>
            <person name="Kalinowski J."/>
            <person name="Ruckert C."/>
        </authorList>
    </citation>
    <scope>NUCLEOTIDE SEQUENCE</scope>
    <source>
        <strain evidence="15">CGMCC 1.15519</strain>
    </source>
</reference>
<feature type="transmembrane region" description="Helical" evidence="14">
    <location>
        <begin position="181"/>
        <end position="204"/>
    </location>
</feature>
<evidence type="ECO:0000256" key="14">
    <source>
        <dbReference type="HAMAP-Rule" id="MF_00154"/>
    </source>
</evidence>
<keyword evidence="9 14" id="KW-0472">Membrane</keyword>
<proteinExistence type="inferred from homology"/>
<evidence type="ECO:0000256" key="11">
    <source>
        <dbReference type="ARBA" id="ARBA00040810"/>
    </source>
</evidence>
<evidence type="ECO:0000256" key="6">
    <source>
        <dbReference type="ARBA" id="ARBA00022692"/>
    </source>
</evidence>
<feature type="transmembrane region" description="Helical" evidence="14">
    <location>
        <begin position="132"/>
        <end position="149"/>
    </location>
</feature>
<dbReference type="EC" id="2.5.1.141" evidence="3 14"/>
<organism evidence="15 16">
    <name type="scientific">Sandarakinorhabdus glacialis</name>
    <dbReference type="NCBI Taxonomy" id="1614636"/>
    <lineage>
        <taxon>Bacteria</taxon>
        <taxon>Pseudomonadati</taxon>
        <taxon>Pseudomonadota</taxon>
        <taxon>Alphaproteobacteria</taxon>
        <taxon>Sphingomonadales</taxon>
        <taxon>Sphingosinicellaceae</taxon>
        <taxon>Sandarakinorhabdus</taxon>
    </lineage>
</organism>
<evidence type="ECO:0000313" key="16">
    <source>
        <dbReference type="Proteomes" id="UP000635071"/>
    </source>
</evidence>
<feature type="transmembrane region" description="Helical" evidence="14">
    <location>
        <begin position="61"/>
        <end position="81"/>
    </location>
</feature>
<dbReference type="PANTHER" id="PTHR43448:SF7">
    <property type="entry name" value="4-HYDROXYBENZOATE SOLANESYLTRANSFERASE"/>
    <property type="match status" value="1"/>
</dbReference>
<feature type="transmembrane region" description="Helical" evidence="14">
    <location>
        <begin position="230"/>
        <end position="247"/>
    </location>
</feature>
<dbReference type="Proteomes" id="UP000635071">
    <property type="component" value="Unassembled WGS sequence"/>
</dbReference>
<dbReference type="Pfam" id="PF01040">
    <property type="entry name" value="UbiA"/>
    <property type="match status" value="1"/>
</dbReference>
<feature type="transmembrane region" description="Helical" evidence="14">
    <location>
        <begin position="253"/>
        <end position="272"/>
    </location>
</feature>
<comment type="subcellular location">
    <subcellularLocation>
        <location evidence="1 14">Cell membrane</location>
        <topology evidence="1 14">Multi-pass membrane protein</topology>
    </subcellularLocation>
</comment>
<dbReference type="InterPro" id="IPR000537">
    <property type="entry name" value="UbiA_prenyltransferase"/>
</dbReference>
<evidence type="ECO:0000256" key="4">
    <source>
        <dbReference type="ARBA" id="ARBA00022475"/>
    </source>
</evidence>
<dbReference type="AlphaFoldDB" id="A0A916ZVK9"/>
<evidence type="ECO:0000256" key="3">
    <source>
        <dbReference type="ARBA" id="ARBA00012292"/>
    </source>
</evidence>
<evidence type="ECO:0000256" key="8">
    <source>
        <dbReference type="ARBA" id="ARBA00023133"/>
    </source>
</evidence>
<evidence type="ECO:0000256" key="9">
    <source>
        <dbReference type="ARBA" id="ARBA00023136"/>
    </source>
</evidence>
<comment type="caution">
    <text evidence="15">The sequence shown here is derived from an EMBL/GenBank/DDBJ whole genome shotgun (WGS) entry which is preliminary data.</text>
</comment>
<dbReference type="GO" id="GO:0008495">
    <property type="term" value="F:protoheme IX farnesyltransferase activity"/>
    <property type="evidence" value="ECO:0007669"/>
    <property type="project" value="UniProtKB-UniRule"/>
</dbReference>
<accession>A0A916ZVK9</accession>
<evidence type="ECO:0000256" key="7">
    <source>
        <dbReference type="ARBA" id="ARBA00022989"/>
    </source>
</evidence>